<feature type="non-terminal residue" evidence="2">
    <location>
        <position position="1"/>
    </location>
</feature>
<evidence type="ECO:0000256" key="1">
    <source>
        <dbReference type="SAM" id="MobiDB-lite"/>
    </source>
</evidence>
<protein>
    <submittedName>
        <fullName evidence="2">Uncharacterized protein</fullName>
    </submittedName>
</protein>
<gene>
    <name evidence="2" type="ORF">LCGC14_1238450</name>
</gene>
<comment type="caution">
    <text evidence="2">The sequence shown here is derived from an EMBL/GenBank/DDBJ whole genome shotgun (WGS) entry which is preliminary data.</text>
</comment>
<proteinExistence type="predicted"/>
<feature type="compositionally biased region" description="Basic residues" evidence="1">
    <location>
        <begin position="78"/>
        <end position="97"/>
    </location>
</feature>
<evidence type="ECO:0000313" key="2">
    <source>
        <dbReference type="EMBL" id="KKM90442.1"/>
    </source>
</evidence>
<reference evidence="2" key="1">
    <citation type="journal article" date="2015" name="Nature">
        <title>Complex archaea that bridge the gap between prokaryotes and eukaryotes.</title>
        <authorList>
            <person name="Spang A."/>
            <person name="Saw J.H."/>
            <person name="Jorgensen S.L."/>
            <person name="Zaremba-Niedzwiedzka K."/>
            <person name="Martijn J."/>
            <person name="Lind A.E."/>
            <person name="van Eijk R."/>
            <person name="Schleper C."/>
            <person name="Guy L."/>
            <person name="Ettema T.J."/>
        </authorList>
    </citation>
    <scope>NUCLEOTIDE SEQUENCE</scope>
</reference>
<name>A0A0F9PAP3_9ZZZZ</name>
<dbReference type="EMBL" id="LAZR01006671">
    <property type="protein sequence ID" value="KKM90442.1"/>
    <property type="molecule type" value="Genomic_DNA"/>
</dbReference>
<sequence length="97" mass="10875">ISELEKTIGAGFRGDIKGVAKHGIKATGALTGRIPAQLIRTTEGVYDLAQNETDDYRRLIYSEWALSRGDKGATAPVGRKRKLRRRGTPRKRKLRKR</sequence>
<feature type="region of interest" description="Disordered" evidence="1">
    <location>
        <begin position="69"/>
        <end position="97"/>
    </location>
</feature>
<dbReference type="AlphaFoldDB" id="A0A0F9PAP3"/>
<organism evidence="2">
    <name type="scientific">marine sediment metagenome</name>
    <dbReference type="NCBI Taxonomy" id="412755"/>
    <lineage>
        <taxon>unclassified sequences</taxon>
        <taxon>metagenomes</taxon>
        <taxon>ecological metagenomes</taxon>
    </lineage>
</organism>
<accession>A0A0F9PAP3</accession>